<feature type="domain" description="UBC core" evidence="1">
    <location>
        <begin position="1"/>
        <end position="92"/>
    </location>
</feature>
<dbReference type="PANTHER" id="PTHR24068">
    <property type="entry name" value="UBIQUITIN-CONJUGATING ENZYME E2"/>
    <property type="match status" value="1"/>
</dbReference>
<evidence type="ECO:0000313" key="3">
    <source>
        <dbReference type="Proteomes" id="UP000281553"/>
    </source>
</evidence>
<evidence type="ECO:0000313" key="2">
    <source>
        <dbReference type="EMBL" id="VDN37400.1"/>
    </source>
</evidence>
<dbReference type="InterPro" id="IPR016135">
    <property type="entry name" value="UBQ-conjugating_enzyme/RWD"/>
</dbReference>
<evidence type="ECO:0000259" key="1">
    <source>
        <dbReference type="PROSITE" id="PS50127"/>
    </source>
</evidence>
<dbReference type="Proteomes" id="UP000281553">
    <property type="component" value="Unassembled WGS sequence"/>
</dbReference>
<keyword evidence="3" id="KW-1185">Reference proteome</keyword>
<organism evidence="2 3">
    <name type="scientific">Dibothriocephalus latus</name>
    <name type="common">Fish tapeworm</name>
    <name type="synonym">Diphyllobothrium latum</name>
    <dbReference type="NCBI Taxonomy" id="60516"/>
    <lineage>
        <taxon>Eukaryota</taxon>
        <taxon>Metazoa</taxon>
        <taxon>Spiralia</taxon>
        <taxon>Lophotrochozoa</taxon>
        <taxon>Platyhelminthes</taxon>
        <taxon>Cestoda</taxon>
        <taxon>Eucestoda</taxon>
        <taxon>Diphyllobothriidea</taxon>
        <taxon>Diphyllobothriidae</taxon>
        <taxon>Dibothriocephalus</taxon>
    </lineage>
</organism>
<sequence length="92" mass="10180">MKDIRRDPPALCTAGPVSDDLFHWQALILGPPDSPYAGGIFNLDIKFPKDYPFNPPKVKFITPIYHVNVGTTGTICLDILQDKWSPALSIAK</sequence>
<dbReference type="AlphaFoldDB" id="A0A3P7NBC8"/>
<name>A0A3P7NBC8_DIBLA</name>
<gene>
    <name evidence="2" type="ORF">DILT_LOCUS17308</name>
</gene>
<dbReference type="SMART" id="SM00212">
    <property type="entry name" value="UBCc"/>
    <property type="match status" value="1"/>
</dbReference>
<feature type="non-terminal residue" evidence="2">
    <location>
        <position position="92"/>
    </location>
</feature>
<dbReference type="OrthoDB" id="7851174at2759"/>
<dbReference type="InterPro" id="IPR000608">
    <property type="entry name" value="UBC"/>
</dbReference>
<dbReference type="PROSITE" id="PS50127">
    <property type="entry name" value="UBC_2"/>
    <property type="match status" value="1"/>
</dbReference>
<accession>A0A3P7NBC8</accession>
<reference evidence="2 3" key="1">
    <citation type="submission" date="2018-11" db="EMBL/GenBank/DDBJ databases">
        <authorList>
            <consortium name="Pathogen Informatics"/>
        </authorList>
    </citation>
    <scope>NUCLEOTIDE SEQUENCE [LARGE SCALE GENOMIC DNA]</scope>
</reference>
<protein>
    <recommendedName>
        <fullName evidence="1">UBC core domain-containing protein</fullName>
    </recommendedName>
</protein>
<proteinExistence type="predicted"/>
<dbReference type="Pfam" id="PF00179">
    <property type="entry name" value="UQ_con"/>
    <property type="match status" value="1"/>
</dbReference>
<dbReference type="SUPFAM" id="SSF54495">
    <property type="entry name" value="UBC-like"/>
    <property type="match status" value="1"/>
</dbReference>
<dbReference type="EMBL" id="UYRU01090827">
    <property type="protein sequence ID" value="VDN37400.1"/>
    <property type="molecule type" value="Genomic_DNA"/>
</dbReference>
<dbReference type="Gene3D" id="3.10.110.10">
    <property type="entry name" value="Ubiquitin Conjugating Enzyme"/>
    <property type="match status" value="1"/>
</dbReference>